<dbReference type="PANTHER" id="PTHR47981">
    <property type="entry name" value="RAB FAMILY"/>
    <property type="match status" value="1"/>
</dbReference>
<proteinExistence type="inferred from homology"/>
<evidence type="ECO:0000256" key="4">
    <source>
        <dbReference type="ARBA" id="ARBA00023289"/>
    </source>
</evidence>
<dbReference type="InterPro" id="IPR005225">
    <property type="entry name" value="Small_GTP-bd"/>
</dbReference>
<dbReference type="PROSITE" id="PS51419">
    <property type="entry name" value="RAB"/>
    <property type="match status" value="1"/>
</dbReference>
<dbReference type="FunFam" id="3.40.50.300:FF:001447">
    <property type="entry name" value="Ras-related protein Rab-1B"/>
    <property type="match status" value="1"/>
</dbReference>
<feature type="compositionally biased region" description="Basic and acidic residues" evidence="5">
    <location>
        <begin position="194"/>
        <end position="205"/>
    </location>
</feature>
<feature type="region of interest" description="Disordered" evidence="5">
    <location>
        <begin position="156"/>
        <end position="243"/>
    </location>
</feature>
<dbReference type="SUPFAM" id="SSF52540">
    <property type="entry name" value="P-loop containing nucleoside triphosphate hydrolases"/>
    <property type="match status" value="1"/>
</dbReference>
<evidence type="ECO:0000313" key="6">
    <source>
        <dbReference type="EMBL" id="OSD05586.1"/>
    </source>
</evidence>
<dbReference type="GO" id="GO:0005525">
    <property type="term" value="F:GTP binding"/>
    <property type="evidence" value="ECO:0007669"/>
    <property type="project" value="UniProtKB-KW"/>
</dbReference>
<feature type="region of interest" description="Disordered" evidence="5">
    <location>
        <begin position="274"/>
        <end position="359"/>
    </location>
</feature>
<gene>
    <name evidence="6" type="ORF">PYCCODRAFT_1464942</name>
</gene>
<sequence length="434" mass="46419">MRTVKLVVIGASGVGKSSIRNQYISGQFTTGYRATIGADFITKTLPHHSSPGESVTLQIWDTAGQERFSALSSAFFRGADAVILMFDVNQPHTLDALTKWWADFRDKAPVPDDAVEDFCCIVVGNKIDIAQAQAEGTSPRSVVSEAEARAFMDRLVPRPESPPSPTIRLAAPDNEDPFCDDEHGQGGNVPFALDSEHTETPRTDSIDISARRGRAPFPLASRSASRSRSTLFRGGSTLTGTIGTMNTTHTIYHTPSSSLFDTFESALSSPAFTALSAPASRSPSASPSPSPSRMRSPRRIPSGSSLSSAPTITPSLFIRGQASSADPDLPVTTTTTPDSGSPPHPSRLSSSASPVSPHPPLERYPRLFFTSAKTGEGVRDVFEYVARRVVARQEYEEALEARTMHVHDADQSIRLGSVPVSEGRWAAAGSCCGA</sequence>
<name>A0A1Y2IWT6_TRAC3</name>
<feature type="compositionally biased region" description="Low complexity" evidence="5">
    <location>
        <begin position="346"/>
        <end position="355"/>
    </location>
</feature>
<dbReference type="InterPro" id="IPR027417">
    <property type="entry name" value="P-loop_NTPase"/>
</dbReference>
<dbReference type="Gene3D" id="3.40.50.300">
    <property type="entry name" value="P-loop containing nucleotide triphosphate hydrolases"/>
    <property type="match status" value="1"/>
</dbReference>
<dbReference type="AlphaFoldDB" id="A0A1Y2IWT6"/>
<comment type="similarity">
    <text evidence="1">Belongs to the small GTPase superfamily. Rab family.</text>
</comment>
<feature type="compositionally biased region" description="Low complexity" evidence="5">
    <location>
        <begin position="274"/>
        <end position="310"/>
    </location>
</feature>
<keyword evidence="3" id="KW-0342">GTP-binding</keyword>
<dbReference type="EMBL" id="KZ084092">
    <property type="protein sequence ID" value="OSD05586.1"/>
    <property type="molecule type" value="Genomic_DNA"/>
</dbReference>
<dbReference type="STRING" id="1353009.A0A1Y2IWT6"/>
<feature type="compositionally biased region" description="Low complexity" evidence="5">
    <location>
        <begin position="326"/>
        <end position="339"/>
    </location>
</feature>
<feature type="compositionally biased region" description="Low complexity" evidence="5">
    <location>
        <begin position="215"/>
        <end position="243"/>
    </location>
</feature>
<keyword evidence="4" id="KW-0449">Lipoprotein</keyword>
<dbReference type="GO" id="GO:0000329">
    <property type="term" value="C:fungal-type vacuole membrane"/>
    <property type="evidence" value="ECO:0007669"/>
    <property type="project" value="TreeGrafter"/>
</dbReference>
<dbReference type="OrthoDB" id="9989112at2759"/>
<dbReference type="GO" id="GO:0003924">
    <property type="term" value="F:GTPase activity"/>
    <property type="evidence" value="ECO:0007669"/>
    <property type="project" value="InterPro"/>
</dbReference>
<dbReference type="GO" id="GO:0032889">
    <property type="term" value="P:regulation of vacuole fusion, non-autophagic"/>
    <property type="evidence" value="ECO:0007669"/>
    <property type="project" value="TreeGrafter"/>
</dbReference>
<evidence type="ECO:0000256" key="3">
    <source>
        <dbReference type="ARBA" id="ARBA00023134"/>
    </source>
</evidence>
<dbReference type="GO" id="GO:0005770">
    <property type="term" value="C:late endosome"/>
    <property type="evidence" value="ECO:0007669"/>
    <property type="project" value="TreeGrafter"/>
</dbReference>
<dbReference type="Pfam" id="PF00071">
    <property type="entry name" value="Ras"/>
    <property type="match status" value="1"/>
</dbReference>
<dbReference type="SMART" id="SM00173">
    <property type="entry name" value="RAS"/>
    <property type="match status" value="1"/>
</dbReference>
<keyword evidence="7" id="KW-1185">Reference proteome</keyword>
<evidence type="ECO:0000313" key="7">
    <source>
        <dbReference type="Proteomes" id="UP000193067"/>
    </source>
</evidence>
<dbReference type="PRINTS" id="PR00449">
    <property type="entry name" value="RASTRNSFRMNG"/>
</dbReference>
<protein>
    <submittedName>
        <fullName evidence="6">Ras-domain-containing protein</fullName>
    </submittedName>
</protein>
<reference evidence="6 7" key="1">
    <citation type="journal article" date="2015" name="Biotechnol. Biofuels">
        <title>Enhanced degradation of softwood versus hardwood by the white-rot fungus Pycnoporus coccineus.</title>
        <authorList>
            <person name="Couturier M."/>
            <person name="Navarro D."/>
            <person name="Chevret D."/>
            <person name="Henrissat B."/>
            <person name="Piumi F."/>
            <person name="Ruiz-Duenas F.J."/>
            <person name="Martinez A.T."/>
            <person name="Grigoriev I.V."/>
            <person name="Riley R."/>
            <person name="Lipzen A."/>
            <person name="Berrin J.G."/>
            <person name="Master E.R."/>
            <person name="Rosso M.N."/>
        </authorList>
    </citation>
    <scope>NUCLEOTIDE SEQUENCE [LARGE SCALE GENOMIC DNA]</scope>
    <source>
        <strain evidence="6 7">BRFM310</strain>
    </source>
</reference>
<keyword evidence="4" id="KW-0636">Prenylation</keyword>
<dbReference type="InterPro" id="IPR001806">
    <property type="entry name" value="Small_GTPase"/>
</dbReference>
<evidence type="ECO:0000256" key="2">
    <source>
        <dbReference type="ARBA" id="ARBA00022741"/>
    </source>
</evidence>
<organism evidence="6 7">
    <name type="scientific">Trametes coccinea (strain BRFM310)</name>
    <name type="common">Pycnoporus coccineus</name>
    <dbReference type="NCBI Taxonomy" id="1353009"/>
    <lineage>
        <taxon>Eukaryota</taxon>
        <taxon>Fungi</taxon>
        <taxon>Dikarya</taxon>
        <taxon>Basidiomycota</taxon>
        <taxon>Agaricomycotina</taxon>
        <taxon>Agaricomycetes</taxon>
        <taxon>Polyporales</taxon>
        <taxon>Polyporaceae</taxon>
        <taxon>Trametes</taxon>
    </lineage>
</organism>
<dbReference type="Proteomes" id="UP000193067">
    <property type="component" value="Unassembled WGS sequence"/>
</dbReference>
<accession>A0A1Y2IWT6</accession>
<dbReference type="NCBIfam" id="TIGR00231">
    <property type="entry name" value="small_GTP"/>
    <property type="match status" value="1"/>
</dbReference>
<dbReference type="SMART" id="SM00175">
    <property type="entry name" value="RAB"/>
    <property type="match status" value="1"/>
</dbReference>
<dbReference type="PANTHER" id="PTHR47981:SF20">
    <property type="entry name" value="RAS-RELATED PROTEIN RAB-7A"/>
    <property type="match status" value="1"/>
</dbReference>
<evidence type="ECO:0000256" key="1">
    <source>
        <dbReference type="ARBA" id="ARBA00006270"/>
    </source>
</evidence>
<dbReference type="CDD" id="cd00154">
    <property type="entry name" value="Rab"/>
    <property type="match status" value="1"/>
</dbReference>
<keyword evidence="2" id="KW-0547">Nucleotide-binding</keyword>
<evidence type="ECO:0000256" key="5">
    <source>
        <dbReference type="SAM" id="MobiDB-lite"/>
    </source>
</evidence>
<dbReference type="PROSITE" id="PS51421">
    <property type="entry name" value="RAS"/>
    <property type="match status" value="1"/>
</dbReference>
<dbReference type="SMART" id="SM00174">
    <property type="entry name" value="RHO"/>
    <property type="match status" value="1"/>
</dbReference>